<dbReference type="Pfam" id="PF01636">
    <property type="entry name" value="APH"/>
    <property type="match status" value="1"/>
</dbReference>
<dbReference type="PANTHER" id="PTHR21310">
    <property type="entry name" value="AMINOGLYCOSIDE PHOSPHOTRANSFERASE-RELATED-RELATED"/>
    <property type="match status" value="1"/>
</dbReference>
<evidence type="ECO:0000259" key="2">
    <source>
        <dbReference type="Pfam" id="PF01636"/>
    </source>
</evidence>
<gene>
    <name evidence="3" type="ORF">BD289DRAFT_431795</name>
</gene>
<dbReference type="InterPro" id="IPR051678">
    <property type="entry name" value="AGP_Transferase"/>
</dbReference>
<dbReference type="GO" id="GO:0016301">
    <property type="term" value="F:kinase activity"/>
    <property type="evidence" value="ECO:0007669"/>
    <property type="project" value="UniProtKB-KW"/>
</dbReference>
<name>A0A2T3AAJ9_9PEZI</name>
<evidence type="ECO:0000313" key="4">
    <source>
        <dbReference type="Proteomes" id="UP000241462"/>
    </source>
</evidence>
<sequence length="307" mass="35661">MADIDGETKDEDPTHTDLLNDDDLDKFEKMDYTDAVTGTELHNFWGGKVIEHTVPATGELIALKVKPRSGLHRSEPELMHYAATHGVLAPRVRGLYDVQSRPTARVMVSERVPGVPLVEVWQTASVAEQESYKMQLRAQLEQMRRCTQPFIGRLRVRKGVAHEQRLPTYNIYDRLQTTYCGPFATEQEFDEWCWQRAAPKMLSPLSRFKWKRFMEKEQLQQQRQGNGKFVLTHGDLTPRNIMVDKGKITGIVDWERGGFYPEYAEYAFAMALGHQIEKWWMPVLKELLQPCSKDRVKFTKLVEFRGW</sequence>
<reference evidence="3 4" key="1">
    <citation type="journal article" date="2018" name="Mycol. Prog.">
        <title>Coniella lustricola, a new species from submerged detritus.</title>
        <authorList>
            <person name="Raudabaugh D.B."/>
            <person name="Iturriaga T."/>
            <person name="Carver A."/>
            <person name="Mondo S."/>
            <person name="Pangilinan J."/>
            <person name="Lipzen A."/>
            <person name="He G."/>
            <person name="Amirebrahimi M."/>
            <person name="Grigoriev I.V."/>
            <person name="Miller A.N."/>
        </authorList>
    </citation>
    <scope>NUCLEOTIDE SEQUENCE [LARGE SCALE GENOMIC DNA]</scope>
    <source>
        <strain evidence="3 4">B22-T-1</strain>
    </source>
</reference>
<feature type="region of interest" description="Disordered" evidence="1">
    <location>
        <begin position="1"/>
        <end position="21"/>
    </location>
</feature>
<keyword evidence="3" id="KW-0808">Transferase</keyword>
<dbReference type="Gene3D" id="3.90.1200.10">
    <property type="match status" value="1"/>
</dbReference>
<dbReference type="OrthoDB" id="2906425at2759"/>
<proteinExistence type="predicted"/>
<feature type="compositionally biased region" description="Acidic residues" evidence="1">
    <location>
        <begin position="1"/>
        <end position="10"/>
    </location>
</feature>
<evidence type="ECO:0000256" key="1">
    <source>
        <dbReference type="SAM" id="MobiDB-lite"/>
    </source>
</evidence>
<organism evidence="3 4">
    <name type="scientific">Coniella lustricola</name>
    <dbReference type="NCBI Taxonomy" id="2025994"/>
    <lineage>
        <taxon>Eukaryota</taxon>
        <taxon>Fungi</taxon>
        <taxon>Dikarya</taxon>
        <taxon>Ascomycota</taxon>
        <taxon>Pezizomycotina</taxon>
        <taxon>Sordariomycetes</taxon>
        <taxon>Sordariomycetidae</taxon>
        <taxon>Diaporthales</taxon>
        <taxon>Schizoparmaceae</taxon>
        <taxon>Coniella</taxon>
    </lineage>
</organism>
<protein>
    <submittedName>
        <fullName evidence="3">Kinase-like domain-containing protein</fullName>
    </submittedName>
</protein>
<feature type="domain" description="Aminoglycoside phosphotransferase" evidence="2">
    <location>
        <begin position="73"/>
        <end position="271"/>
    </location>
</feature>
<dbReference type="STRING" id="2025994.A0A2T3AAJ9"/>
<dbReference type="AlphaFoldDB" id="A0A2T3AAJ9"/>
<dbReference type="InParanoid" id="A0A2T3AAJ9"/>
<dbReference type="InterPro" id="IPR002575">
    <property type="entry name" value="Aminoglycoside_PTrfase"/>
</dbReference>
<dbReference type="PANTHER" id="PTHR21310:SF15">
    <property type="entry name" value="AMINOGLYCOSIDE PHOSPHOTRANSFERASE DOMAIN-CONTAINING PROTEIN"/>
    <property type="match status" value="1"/>
</dbReference>
<evidence type="ECO:0000313" key="3">
    <source>
        <dbReference type="EMBL" id="PSR88702.1"/>
    </source>
</evidence>
<dbReference type="Proteomes" id="UP000241462">
    <property type="component" value="Unassembled WGS sequence"/>
</dbReference>
<dbReference type="SUPFAM" id="SSF56112">
    <property type="entry name" value="Protein kinase-like (PK-like)"/>
    <property type="match status" value="1"/>
</dbReference>
<keyword evidence="3" id="KW-0418">Kinase</keyword>
<keyword evidence="4" id="KW-1185">Reference proteome</keyword>
<accession>A0A2T3AAJ9</accession>
<dbReference type="InterPro" id="IPR011009">
    <property type="entry name" value="Kinase-like_dom_sf"/>
</dbReference>
<dbReference type="EMBL" id="KZ678425">
    <property type="protein sequence ID" value="PSR88702.1"/>
    <property type="molecule type" value="Genomic_DNA"/>
</dbReference>